<dbReference type="CDD" id="cd18605">
    <property type="entry name" value="ABC_6TM_MRP7_D2_like"/>
    <property type="match status" value="1"/>
</dbReference>
<dbReference type="Pfam" id="PF00005">
    <property type="entry name" value="ABC_tran"/>
    <property type="match status" value="1"/>
</dbReference>
<evidence type="ECO:0000313" key="12">
    <source>
        <dbReference type="Proteomes" id="UP001162156"/>
    </source>
</evidence>
<evidence type="ECO:0000259" key="9">
    <source>
        <dbReference type="PROSITE" id="PS50893"/>
    </source>
</evidence>
<evidence type="ECO:0000256" key="6">
    <source>
        <dbReference type="ARBA" id="ARBA00022989"/>
    </source>
</evidence>
<dbReference type="InterPro" id="IPR036640">
    <property type="entry name" value="ABC1_TM_sf"/>
</dbReference>
<keyword evidence="7 8" id="KW-0472">Membrane</keyword>
<dbReference type="SMART" id="SM00382">
    <property type="entry name" value="AAA"/>
    <property type="match status" value="1"/>
</dbReference>
<dbReference type="SUPFAM" id="SSF90123">
    <property type="entry name" value="ABC transporter transmembrane region"/>
    <property type="match status" value="1"/>
</dbReference>
<dbReference type="GO" id="GO:0016020">
    <property type="term" value="C:membrane"/>
    <property type="evidence" value="ECO:0007669"/>
    <property type="project" value="UniProtKB-SubCell"/>
</dbReference>
<keyword evidence="6 8" id="KW-1133">Transmembrane helix</keyword>
<feature type="non-terminal residue" evidence="11">
    <location>
        <position position="1"/>
    </location>
</feature>
<evidence type="ECO:0000256" key="8">
    <source>
        <dbReference type="SAM" id="Phobius"/>
    </source>
</evidence>
<dbReference type="Gene3D" id="3.40.50.300">
    <property type="entry name" value="P-loop containing nucleotide triphosphate hydrolases"/>
    <property type="match status" value="1"/>
</dbReference>
<keyword evidence="5" id="KW-0067">ATP-binding</keyword>
<dbReference type="PROSITE" id="PS50929">
    <property type="entry name" value="ABC_TM1F"/>
    <property type="match status" value="1"/>
</dbReference>
<evidence type="ECO:0000313" key="11">
    <source>
        <dbReference type="EMBL" id="KAJ8938531.1"/>
    </source>
</evidence>
<comment type="caution">
    <text evidence="11">The sequence shown here is derived from an EMBL/GenBank/DDBJ whole genome shotgun (WGS) entry which is preliminary data.</text>
</comment>
<feature type="domain" description="ABC transporter" evidence="9">
    <location>
        <begin position="456"/>
        <end position="689"/>
    </location>
</feature>
<evidence type="ECO:0000256" key="4">
    <source>
        <dbReference type="ARBA" id="ARBA00022741"/>
    </source>
</evidence>
<dbReference type="InterPro" id="IPR050173">
    <property type="entry name" value="ABC_transporter_C-like"/>
</dbReference>
<proteinExistence type="predicted"/>
<dbReference type="InterPro" id="IPR003593">
    <property type="entry name" value="AAA+_ATPase"/>
</dbReference>
<feature type="transmembrane region" description="Helical" evidence="8">
    <location>
        <begin position="386"/>
        <end position="412"/>
    </location>
</feature>
<dbReference type="SUPFAM" id="SSF52540">
    <property type="entry name" value="P-loop containing nucleoside triphosphate hydrolases"/>
    <property type="match status" value="1"/>
</dbReference>
<dbReference type="CDD" id="cd03244">
    <property type="entry name" value="ABCC_MRP_domain2"/>
    <property type="match status" value="1"/>
</dbReference>
<feature type="domain" description="ABC transmembrane type-1" evidence="10">
    <location>
        <begin position="146"/>
        <end position="420"/>
    </location>
</feature>
<feature type="transmembrane region" description="Helical" evidence="8">
    <location>
        <begin position="236"/>
        <end position="253"/>
    </location>
</feature>
<keyword evidence="4" id="KW-0547">Nucleotide-binding</keyword>
<dbReference type="EMBL" id="JANEYF010003179">
    <property type="protein sequence ID" value="KAJ8938531.1"/>
    <property type="molecule type" value="Genomic_DNA"/>
</dbReference>
<evidence type="ECO:0000256" key="3">
    <source>
        <dbReference type="ARBA" id="ARBA00022692"/>
    </source>
</evidence>
<dbReference type="GO" id="GO:0140359">
    <property type="term" value="F:ABC-type transporter activity"/>
    <property type="evidence" value="ECO:0007669"/>
    <property type="project" value="InterPro"/>
</dbReference>
<evidence type="ECO:0000256" key="1">
    <source>
        <dbReference type="ARBA" id="ARBA00004141"/>
    </source>
</evidence>
<evidence type="ECO:0000256" key="2">
    <source>
        <dbReference type="ARBA" id="ARBA00022448"/>
    </source>
</evidence>
<dbReference type="FunFam" id="3.40.50.300:FF:000163">
    <property type="entry name" value="Multidrug resistance-associated protein member 4"/>
    <property type="match status" value="1"/>
</dbReference>
<dbReference type="Gene3D" id="1.20.1560.10">
    <property type="entry name" value="ABC transporter type 1, transmembrane domain"/>
    <property type="match status" value="1"/>
</dbReference>
<dbReference type="GO" id="GO:0005524">
    <property type="term" value="F:ATP binding"/>
    <property type="evidence" value="ECO:0007669"/>
    <property type="project" value="UniProtKB-KW"/>
</dbReference>
<gene>
    <name evidence="11" type="ORF">NQ314_011454</name>
</gene>
<keyword evidence="2" id="KW-0813">Transport</keyword>
<accession>A0AAV8XI57</accession>
<keyword evidence="12" id="KW-1185">Reference proteome</keyword>
<dbReference type="PANTHER" id="PTHR24223:SF330">
    <property type="entry name" value="ATP-BINDING CASSETTE SUB-FAMILY C MEMBER 10"/>
    <property type="match status" value="1"/>
</dbReference>
<dbReference type="Proteomes" id="UP001162156">
    <property type="component" value="Unassembled WGS sequence"/>
</dbReference>
<dbReference type="InterPro" id="IPR011527">
    <property type="entry name" value="ABC1_TM_dom"/>
</dbReference>
<reference evidence="11" key="1">
    <citation type="journal article" date="2023" name="Insect Mol. Biol.">
        <title>Genome sequencing provides insights into the evolution of gene families encoding plant cell wall-degrading enzymes in longhorned beetles.</title>
        <authorList>
            <person name="Shin N.R."/>
            <person name="Okamura Y."/>
            <person name="Kirsch R."/>
            <person name="Pauchet Y."/>
        </authorList>
    </citation>
    <scope>NUCLEOTIDE SEQUENCE</scope>
    <source>
        <strain evidence="11">RBIC_L_NR</strain>
    </source>
</reference>
<dbReference type="PANTHER" id="PTHR24223">
    <property type="entry name" value="ATP-BINDING CASSETTE SUB-FAMILY C"/>
    <property type="match status" value="1"/>
</dbReference>
<evidence type="ECO:0000259" key="10">
    <source>
        <dbReference type="PROSITE" id="PS50929"/>
    </source>
</evidence>
<dbReference type="InterPro" id="IPR027417">
    <property type="entry name" value="P-loop_NTPase"/>
</dbReference>
<dbReference type="GO" id="GO:0016887">
    <property type="term" value="F:ATP hydrolysis activity"/>
    <property type="evidence" value="ECO:0007669"/>
    <property type="project" value="InterPro"/>
</dbReference>
<organism evidence="11 12">
    <name type="scientific">Rhamnusium bicolor</name>
    <dbReference type="NCBI Taxonomy" id="1586634"/>
    <lineage>
        <taxon>Eukaryota</taxon>
        <taxon>Metazoa</taxon>
        <taxon>Ecdysozoa</taxon>
        <taxon>Arthropoda</taxon>
        <taxon>Hexapoda</taxon>
        <taxon>Insecta</taxon>
        <taxon>Pterygota</taxon>
        <taxon>Neoptera</taxon>
        <taxon>Endopterygota</taxon>
        <taxon>Coleoptera</taxon>
        <taxon>Polyphaga</taxon>
        <taxon>Cucujiformia</taxon>
        <taxon>Chrysomeloidea</taxon>
        <taxon>Cerambycidae</taxon>
        <taxon>Lepturinae</taxon>
        <taxon>Rhagiini</taxon>
        <taxon>Rhamnusium</taxon>
    </lineage>
</organism>
<evidence type="ECO:0000256" key="5">
    <source>
        <dbReference type="ARBA" id="ARBA00022840"/>
    </source>
</evidence>
<dbReference type="PROSITE" id="PS50893">
    <property type="entry name" value="ABC_TRANSPORTER_2"/>
    <property type="match status" value="1"/>
</dbReference>
<feature type="transmembrane region" description="Helical" evidence="8">
    <location>
        <begin position="72"/>
        <end position="90"/>
    </location>
</feature>
<dbReference type="Pfam" id="PF00664">
    <property type="entry name" value="ABC_membrane"/>
    <property type="match status" value="1"/>
</dbReference>
<evidence type="ECO:0000256" key="7">
    <source>
        <dbReference type="ARBA" id="ARBA00023136"/>
    </source>
</evidence>
<name>A0AAV8XI57_9CUCU</name>
<dbReference type="InterPro" id="IPR003439">
    <property type="entry name" value="ABC_transporter-like_ATP-bd"/>
</dbReference>
<feature type="transmembrane region" description="Helical" evidence="8">
    <location>
        <begin position="329"/>
        <end position="348"/>
    </location>
</feature>
<dbReference type="InterPro" id="IPR017871">
    <property type="entry name" value="ABC_transporter-like_CS"/>
</dbReference>
<comment type="subcellular location">
    <subcellularLocation>
        <location evidence="1">Membrane</location>
        <topology evidence="1">Multi-pass membrane protein</topology>
    </subcellularLocation>
</comment>
<sequence length="692" mass="77441">KPVDVLTNIDDTLAVDLELEDSIQSTSTSATNSILEQENDLADKEERDSLLVEETSETGSLDFSVYASYCRAVGYFLSLFILFSIVNMQISRNITDWWLAHWVTEAGNNSTSPNISHLYENQDILMATSYESVDYDMSYLKTYVELAFVNTLFTLLRAFLFAYGGVKAAAKFHKLLLKSVLKAKITFFDITPAGRILNRFSSDTYTVDDSLPFILNILLAQFFGLLGSLIITVYGLPWICLILLPLIPVYNWLQNHYRLTSRELKRISSVTLSPVYNHFNETLQGLTTIRAMRATQRFKRDNEDNVDSNIKAQFASQAAARWLSLRLQFIGVAVVTGVGFIAVIQHQYDIADPVFSSFIIKHELLIPNKNNTLNINFNKMLMVQTFSFIFTGLIGLAISYALSVTGALSGVVNAFTETEREMIAVERVNQYIKEIPSESTYSVIDPPFAWPSQGVISFNNVVLKYREHLVPSLKGVTFETRPYEKIGVVGRTGAGKSSLISALFRLVEVSSGSVSIDTVDINRISIASLRSRMFCIPQDPFLYSGSIRENLDPLGEFRENEIWSALGKVNLVGTIKQLGGLENNVDGAGYNFSVGQKQLICLARAVLHNAKILCIDEATANVDHDTDRLIQHTLRSAFRKSTVITIAHRIQTILDSDRVLVMDEGRIVEFENPETLLADPSSQFGQLVNHEL</sequence>
<feature type="transmembrane region" description="Helical" evidence="8">
    <location>
        <begin position="146"/>
        <end position="166"/>
    </location>
</feature>
<dbReference type="PROSITE" id="PS00211">
    <property type="entry name" value="ABC_TRANSPORTER_1"/>
    <property type="match status" value="1"/>
</dbReference>
<keyword evidence="3 8" id="KW-0812">Transmembrane</keyword>
<dbReference type="AlphaFoldDB" id="A0AAV8XI57"/>
<protein>
    <submittedName>
        <fullName evidence="11">Uncharacterized protein</fullName>
    </submittedName>
</protein>
<dbReference type="FunFam" id="1.20.1560.10:FF:000113">
    <property type="entry name" value="ABC transporter, putative"/>
    <property type="match status" value="1"/>
</dbReference>